<keyword evidence="9" id="KW-0812">Transmembrane</keyword>
<dbReference type="InterPro" id="IPR003197">
    <property type="entry name" value="QCR7"/>
</dbReference>
<dbReference type="Gene3D" id="1.10.1090.10">
    <property type="entry name" value="Cytochrome b-c1 complex subunit 7"/>
    <property type="match status" value="1"/>
</dbReference>
<keyword evidence="3" id="KW-0813">Transport</keyword>
<evidence type="ECO:0000313" key="11">
    <source>
        <dbReference type="Proteomes" id="UP001346149"/>
    </source>
</evidence>
<dbReference type="InterPro" id="IPR036544">
    <property type="entry name" value="QCR7_sf"/>
</dbReference>
<keyword evidence="11" id="KW-1185">Reference proteome</keyword>
<evidence type="ECO:0000256" key="5">
    <source>
        <dbReference type="ARBA" id="ARBA00022792"/>
    </source>
</evidence>
<evidence type="ECO:0000256" key="7">
    <source>
        <dbReference type="ARBA" id="ARBA00023128"/>
    </source>
</evidence>
<dbReference type="GO" id="GO:0005743">
    <property type="term" value="C:mitochondrial inner membrane"/>
    <property type="evidence" value="ECO:0007669"/>
    <property type="project" value="UniProtKB-SubCell"/>
</dbReference>
<dbReference type="Pfam" id="PF02271">
    <property type="entry name" value="UCR_14kD"/>
    <property type="match status" value="1"/>
</dbReference>
<keyword evidence="4" id="KW-0679">Respiratory chain</keyword>
<evidence type="ECO:0000256" key="8">
    <source>
        <dbReference type="ARBA" id="ARBA00023136"/>
    </source>
</evidence>
<dbReference type="PANTHER" id="PTHR12022">
    <property type="entry name" value="UBIQUINOL-CYTOCHROME C REDUCTASE COMPLEX 14 KD PROTEIN"/>
    <property type="match status" value="1"/>
</dbReference>
<name>A0AAN7KLN2_TRANT</name>
<comment type="caution">
    <text evidence="10">The sequence shown here is derived from an EMBL/GenBank/DDBJ whole genome shotgun (WGS) entry which is preliminary data.</text>
</comment>
<keyword evidence="8 9" id="KW-0472">Membrane</keyword>
<dbReference type="Proteomes" id="UP001346149">
    <property type="component" value="Unassembled WGS sequence"/>
</dbReference>
<dbReference type="GO" id="GO:0045275">
    <property type="term" value="C:respiratory chain complex III"/>
    <property type="evidence" value="ECO:0007669"/>
    <property type="project" value="InterPro"/>
</dbReference>
<comment type="subcellular location">
    <subcellularLocation>
        <location evidence="1">Mitochondrion inner membrane</location>
        <topology evidence="1">Peripheral membrane protein</topology>
        <orientation evidence="1">Matrix side</orientation>
    </subcellularLocation>
</comment>
<dbReference type="GO" id="GO:0006122">
    <property type="term" value="P:mitochondrial electron transport, ubiquinol to cytochrome c"/>
    <property type="evidence" value="ECO:0007669"/>
    <property type="project" value="InterPro"/>
</dbReference>
<reference evidence="10 11" key="1">
    <citation type="journal article" date="2023" name="Hortic Res">
        <title>Pangenome of water caltrop reveals structural variations and asymmetric subgenome divergence after allopolyploidization.</title>
        <authorList>
            <person name="Zhang X."/>
            <person name="Chen Y."/>
            <person name="Wang L."/>
            <person name="Yuan Y."/>
            <person name="Fang M."/>
            <person name="Shi L."/>
            <person name="Lu R."/>
            <person name="Comes H.P."/>
            <person name="Ma Y."/>
            <person name="Chen Y."/>
            <person name="Huang G."/>
            <person name="Zhou Y."/>
            <person name="Zheng Z."/>
            <person name="Qiu Y."/>
        </authorList>
    </citation>
    <scope>NUCLEOTIDE SEQUENCE [LARGE SCALE GENOMIC DNA]</scope>
    <source>
        <strain evidence="10">F231</strain>
    </source>
</reference>
<evidence type="ECO:0000256" key="1">
    <source>
        <dbReference type="ARBA" id="ARBA00004443"/>
    </source>
</evidence>
<comment type="similarity">
    <text evidence="2">Belongs to the UQCRB/QCR7 family.</text>
</comment>
<keyword evidence="6" id="KW-0249">Electron transport</keyword>
<dbReference type="EMBL" id="JAXQNO010000021">
    <property type="protein sequence ID" value="KAK4768777.1"/>
    <property type="molecule type" value="Genomic_DNA"/>
</dbReference>
<evidence type="ECO:0000256" key="9">
    <source>
        <dbReference type="SAM" id="Phobius"/>
    </source>
</evidence>
<organism evidence="10 11">
    <name type="scientific">Trapa natans</name>
    <name type="common">Water chestnut</name>
    <dbReference type="NCBI Taxonomy" id="22666"/>
    <lineage>
        <taxon>Eukaryota</taxon>
        <taxon>Viridiplantae</taxon>
        <taxon>Streptophyta</taxon>
        <taxon>Embryophyta</taxon>
        <taxon>Tracheophyta</taxon>
        <taxon>Spermatophyta</taxon>
        <taxon>Magnoliopsida</taxon>
        <taxon>eudicotyledons</taxon>
        <taxon>Gunneridae</taxon>
        <taxon>Pentapetalae</taxon>
        <taxon>rosids</taxon>
        <taxon>malvids</taxon>
        <taxon>Myrtales</taxon>
        <taxon>Lythraceae</taxon>
        <taxon>Trapa</taxon>
    </lineage>
</organism>
<evidence type="ECO:0000256" key="3">
    <source>
        <dbReference type="ARBA" id="ARBA00022448"/>
    </source>
</evidence>
<protein>
    <recommendedName>
        <fullName evidence="12">Cytochrome b-c1 complex subunit 7</fullName>
    </recommendedName>
</protein>
<evidence type="ECO:0000256" key="6">
    <source>
        <dbReference type="ARBA" id="ARBA00022982"/>
    </source>
</evidence>
<evidence type="ECO:0000256" key="4">
    <source>
        <dbReference type="ARBA" id="ARBA00022660"/>
    </source>
</evidence>
<gene>
    <name evidence="10" type="ORF">SAY86_026927</name>
</gene>
<keyword evidence="5" id="KW-0999">Mitochondrion inner membrane</keyword>
<feature type="transmembrane region" description="Helical" evidence="9">
    <location>
        <begin position="97"/>
        <end position="118"/>
    </location>
</feature>
<dbReference type="PANTHER" id="PTHR12022:SF0">
    <property type="entry name" value="CYTOCHROME B-C1 COMPLEX SUBUNIT 7"/>
    <property type="match status" value="1"/>
</dbReference>
<accession>A0AAN7KLN2</accession>
<keyword evidence="9" id="KW-1133">Transmembrane helix</keyword>
<keyword evidence="7" id="KW-0496">Mitochondrion</keyword>
<evidence type="ECO:0008006" key="12">
    <source>
        <dbReference type="Google" id="ProtNLM"/>
    </source>
</evidence>
<evidence type="ECO:0000256" key="2">
    <source>
        <dbReference type="ARBA" id="ARBA00008554"/>
    </source>
</evidence>
<sequence>MGSFLQSIVDPKNWLAALHMKTISRRLRNYDNDDLYDPYYDVDVKEALNRLPREVVDARTQRLKRAMDLSTNMSTFLRIFSTRQYSSKLNLNVSGSFLGIPLIMHSSIGPLIALYGVFGLM</sequence>
<proteinExistence type="inferred from homology"/>
<evidence type="ECO:0000313" key="10">
    <source>
        <dbReference type="EMBL" id="KAK4768777.1"/>
    </source>
</evidence>
<dbReference type="AlphaFoldDB" id="A0AAN7KLN2"/>
<dbReference type="SUPFAM" id="SSF81524">
    <property type="entry name" value="14 kDa protein of cytochrome bc1 complex (Ubiquinol-cytochrome c reductase)"/>
    <property type="match status" value="1"/>
</dbReference>